<dbReference type="InterPro" id="IPR009072">
    <property type="entry name" value="Histone-fold"/>
</dbReference>
<comment type="subcellular location">
    <subcellularLocation>
        <location evidence="1">Nucleus</location>
    </subcellularLocation>
</comment>
<dbReference type="EnsemblMetazoa" id="XM_038189495.1">
    <property type="protein sequence ID" value="XP_038045423.1"/>
    <property type="gene ID" value="LOC119719999"/>
</dbReference>
<dbReference type="PANTHER" id="PTHR46138:SF1">
    <property type="entry name" value="PROTEIN DR1"/>
    <property type="match status" value="1"/>
</dbReference>
<dbReference type="GO" id="GO:0000122">
    <property type="term" value="P:negative regulation of transcription by RNA polymerase II"/>
    <property type="evidence" value="ECO:0007669"/>
    <property type="project" value="InterPro"/>
</dbReference>
<dbReference type="RefSeq" id="XP_038045423.1">
    <property type="nucleotide sequence ID" value="XM_038189495.1"/>
</dbReference>
<dbReference type="PRINTS" id="PR00615">
    <property type="entry name" value="CCAATSUBUNTA"/>
</dbReference>
<evidence type="ECO:0000256" key="1">
    <source>
        <dbReference type="ARBA" id="ARBA00004123"/>
    </source>
</evidence>
<proteinExistence type="inferred from homology"/>
<dbReference type="GeneID" id="119719999"/>
<evidence type="ECO:0000256" key="2">
    <source>
        <dbReference type="ARBA" id="ARBA00009245"/>
    </source>
</evidence>
<comment type="similarity">
    <text evidence="2">Belongs to the NC2 beta/DR1 family.</text>
</comment>
<feature type="domain" description="Transcription factor CBF/NF-Y/archaeal histone" evidence="8">
    <location>
        <begin position="12"/>
        <end position="75"/>
    </location>
</feature>
<evidence type="ECO:0000256" key="3">
    <source>
        <dbReference type="ARBA" id="ARBA00018742"/>
    </source>
</evidence>
<dbReference type="OrthoDB" id="601405at2759"/>
<dbReference type="GO" id="GO:0046982">
    <property type="term" value="F:protein heterodimerization activity"/>
    <property type="evidence" value="ECO:0007669"/>
    <property type="project" value="InterPro"/>
</dbReference>
<dbReference type="PANTHER" id="PTHR46138">
    <property type="entry name" value="PROTEIN DR1"/>
    <property type="match status" value="1"/>
</dbReference>
<dbReference type="CDD" id="cd22905">
    <property type="entry name" value="HFD_Dr1"/>
    <property type="match status" value="1"/>
</dbReference>
<evidence type="ECO:0000256" key="6">
    <source>
        <dbReference type="ARBA" id="ARBA00032651"/>
    </source>
</evidence>
<dbReference type="Proteomes" id="UP000887568">
    <property type="component" value="Unplaced"/>
</dbReference>
<reference evidence="9" key="1">
    <citation type="submission" date="2022-11" db="UniProtKB">
        <authorList>
            <consortium name="EnsemblMetazoa"/>
        </authorList>
    </citation>
    <scope>IDENTIFICATION</scope>
</reference>
<evidence type="ECO:0000259" key="8">
    <source>
        <dbReference type="Pfam" id="PF00808"/>
    </source>
</evidence>
<dbReference type="GO" id="GO:0017025">
    <property type="term" value="F:TBP-class protein binding"/>
    <property type="evidence" value="ECO:0007669"/>
    <property type="project" value="TreeGrafter"/>
</dbReference>
<dbReference type="SUPFAM" id="SSF47113">
    <property type="entry name" value="Histone-fold"/>
    <property type="match status" value="1"/>
</dbReference>
<dbReference type="GO" id="GO:0051123">
    <property type="term" value="P:RNA polymerase II preinitiation complex assembly"/>
    <property type="evidence" value="ECO:0007669"/>
    <property type="project" value="TreeGrafter"/>
</dbReference>
<keyword evidence="10" id="KW-1185">Reference proteome</keyword>
<evidence type="ECO:0000313" key="9">
    <source>
        <dbReference type="EnsemblMetazoa" id="XP_038045423.1"/>
    </source>
</evidence>
<keyword evidence="4" id="KW-0539">Nucleus</keyword>
<name>A0A913Z0S1_PATMI</name>
<feature type="region of interest" description="Disordered" evidence="7">
    <location>
        <begin position="152"/>
        <end position="182"/>
    </location>
</feature>
<protein>
    <recommendedName>
        <fullName evidence="3">Protein Dr1</fullName>
    </recommendedName>
    <alternativeName>
        <fullName evidence="6">Down-regulator of transcription 1</fullName>
    </alternativeName>
    <alternativeName>
        <fullName evidence="5">Negative cofactor 2-beta</fullName>
    </alternativeName>
</protein>
<evidence type="ECO:0000256" key="4">
    <source>
        <dbReference type="ARBA" id="ARBA00023242"/>
    </source>
</evidence>
<evidence type="ECO:0000256" key="5">
    <source>
        <dbReference type="ARBA" id="ARBA00030451"/>
    </source>
</evidence>
<dbReference type="CTD" id="1810"/>
<dbReference type="Gene3D" id="1.10.20.10">
    <property type="entry name" value="Histone, subunit A"/>
    <property type="match status" value="1"/>
</dbReference>
<evidence type="ECO:0000256" key="7">
    <source>
        <dbReference type="SAM" id="MobiDB-lite"/>
    </source>
</evidence>
<dbReference type="InterPro" id="IPR042225">
    <property type="entry name" value="Ncb2"/>
</dbReference>
<evidence type="ECO:0000313" key="10">
    <source>
        <dbReference type="Proteomes" id="UP000887568"/>
    </source>
</evidence>
<feature type="compositionally biased region" description="Low complexity" evidence="7">
    <location>
        <begin position="152"/>
        <end position="163"/>
    </location>
</feature>
<accession>A0A913Z0S1</accession>
<dbReference type="InterPro" id="IPR003958">
    <property type="entry name" value="CBFA_NFYB_domain"/>
</dbReference>
<organism evidence="9 10">
    <name type="scientific">Patiria miniata</name>
    <name type="common">Bat star</name>
    <name type="synonym">Asterina miniata</name>
    <dbReference type="NCBI Taxonomy" id="46514"/>
    <lineage>
        <taxon>Eukaryota</taxon>
        <taxon>Metazoa</taxon>
        <taxon>Echinodermata</taxon>
        <taxon>Eleutherozoa</taxon>
        <taxon>Asterozoa</taxon>
        <taxon>Asteroidea</taxon>
        <taxon>Valvatacea</taxon>
        <taxon>Valvatida</taxon>
        <taxon>Asterinidae</taxon>
        <taxon>Patiria</taxon>
    </lineage>
</organism>
<dbReference type="AlphaFoldDB" id="A0A913Z0S1"/>
<dbReference type="GO" id="GO:0016251">
    <property type="term" value="F:RNA polymerase II general transcription initiation factor activity"/>
    <property type="evidence" value="ECO:0007669"/>
    <property type="project" value="TreeGrafter"/>
</dbReference>
<dbReference type="OMA" id="EVCNQSN"/>
<dbReference type="Pfam" id="PF00808">
    <property type="entry name" value="CBFD_NFYB_HMF"/>
    <property type="match status" value="1"/>
</dbReference>
<dbReference type="FunFam" id="1.10.20.10:FF:000019">
    <property type="entry name" value="Negative cofactor 2 beta"/>
    <property type="match status" value="1"/>
</dbReference>
<sequence length="182" mass="20230">MAESGTPEDDLSVPRAALNKMIKELLPSVRVSNDSRELINNCCTEFIHLISSEANDMCNKSLKKTISPEHVLAALDSLGFGAYLEDCRSVLEECKTVAAKKRRASNRLENLGIPVEELLRQQEELFARAREEQAVIEQEEWSQLQAAQAAQQQQLLQQQQQQQGNGHVQPPAPANHAQDSAT</sequence>
<dbReference type="GO" id="GO:0017054">
    <property type="term" value="C:negative cofactor 2 complex"/>
    <property type="evidence" value="ECO:0007669"/>
    <property type="project" value="InterPro"/>
</dbReference>